<sequence length="232" mass="24768">MDFEHRYDRNKASLTDDECAALAAKRIVVVGCGGLGGSVIEALARIGVGHLRVVDGDVFDESNLNRQILCTEATVGQKKALVAAERIAAINSSVAVEPVVAYLDEANAFEVISGADCVVDCLDNLEARFWLAYACQHANTPLVYGAIAGWFGQVCTVYPGDVSFVSVYGEPFEGGGESQHKALGNLPFTAHSIAAIQAAEAVKVVLERPGQIRNRLLMVDLLDGSVDDMELR</sequence>
<protein>
    <submittedName>
        <fullName evidence="2">Dinucleotide-utilizing enzyme possibly involved in molybdopterin or thiamin biosynthesis</fullName>
    </submittedName>
</protein>
<dbReference type="InterPro" id="IPR045886">
    <property type="entry name" value="ThiF/MoeB/HesA"/>
</dbReference>
<dbReference type="GO" id="GO:0061504">
    <property type="term" value="P:cyclic threonylcarbamoyladenosine biosynthetic process"/>
    <property type="evidence" value="ECO:0007669"/>
    <property type="project" value="TreeGrafter"/>
</dbReference>
<dbReference type="PANTHER" id="PTHR43267">
    <property type="entry name" value="TRNA THREONYLCARBAMOYLADENOSINE DEHYDRATASE"/>
    <property type="match status" value="1"/>
</dbReference>
<reference evidence="2 3" key="1">
    <citation type="journal article" date="2009" name="Stand. Genomic Sci.">
        <title>Complete genome sequence of Slackia heliotrinireducens type strain (RHS 1).</title>
        <authorList>
            <person name="Pukall R."/>
            <person name="Lapidus A."/>
            <person name="Nolan M."/>
            <person name="Copeland A."/>
            <person name="Glavina Del Rio T."/>
            <person name="Lucas S."/>
            <person name="Chen F."/>
            <person name="Tice H."/>
            <person name="Cheng J.F."/>
            <person name="Chertkov O."/>
            <person name="Bruce D."/>
            <person name="Goodwin L."/>
            <person name="Kuske C."/>
            <person name="Brettin T."/>
            <person name="Detter J.C."/>
            <person name="Han C."/>
            <person name="Pitluck S."/>
            <person name="Pati A."/>
            <person name="Mavrommatis K."/>
            <person name="Ivanova N."/>
            <person name="Ovchinnikova G."/>
            <person name="Chen A."/>
            <person name="Palaniappan K."/>
            <person name="Schneider S."/>
            <person name="Rohde M."/>
            <person name="Chain P."/>
            <person name="D'haeseleer P."/>
            <person name="Goker M."/>
            <person name="Bristow J."/>
            <person name="Eisen J.A."/>
            <person name="Markowitz V."/>
            <person name="Kyrpides N.C."/>
            <person name="Klenk H.P."/>
            <person name="Hugenholtz P."/>
        </authorList>
    </citation>
    <scope>NUCLEOTIDE SEQUENCE [LARGE SCALE GENOMIC DNA]</scope>
    <source>
        <strain evidence="3">ATCC 29202 / DSM 20476 / NCTC 11029 / RHS 1</strain>
    </source>
</reference>
<dbReference type="CDD" id="cd00757">
    <property type="entry name" value="ThiF_MoeB_HesA_family"/>
    <property type="match status" value="1"/>
</dbReference>
<gene>
    <name evidence="2" type="ordered locus">Shel_24690</name>
</gene>
<accession>C7N2G9</accession>
<dbReference type="SUPFAM" id="SSF69572">
    <property type="entry name" value="Activating enzymes of the ubiquitin-like proteins"/>
    <property type="match status" value="1"/>
</dbReference>
<feature type="domain" description="THIF-type NAD/FAD binding fold" evidence="1">
    <location>
        <begin position="7"/>
        <end position="231"/>
    </location>
</feature>
<dbReference type="RefSeq" id="WP_012799575.1">
    <property type="nucleotide sequence ID" value="NC_013165.1"/>
</dbReference>
<keyword evidence="3" id="KW-1185">Reference proteome</keyword>
<evidence type="ECO:0000259" key="1">
    <source>
        <dbReference type="Pfam" id="PF00899"/>
    </source>
</evidence>
<name>C7N2G9_SLAHD</name>
<dbReference type="GO" id="GO:0061503">
    <property type="term" value="F:tRNA threonylcarbamoyladenosine dehydratase"/>
    <property type="evidence" value="ECO:0007669"/>
    <property type="project" value="TreeGrafter"/>
</dbReference>
<dbReference type="InterPro" id="IPR000594">
    <property type="entry name" value="ThiF_NAD_FAD-bd"/>
</dbReference>
<dbReference type="Pfam" id="PF00899">
    <property type="entry name" value="ThiF"/>
    <property type="match status" value="1"/>
</dbReference>
<dbReference type="KEGG" id="shi:Shel_24690"/>
<dbReference type="Proteomes" id="UP000002026">
    <property type="component" value="Chromosome"/>
</dbReference>
<dbReference type="InterPro" id="IPR035985">
    <property type="entry name" value="Ubiquitin-activating_enz"/>
</dbReference>
<evidence type="ECO:0000313" key="2">
    <source>
        <dbReference type="EMBL" id="ACV23477.1"/>
    </source>
</evidence>
<proteinExistence type="predicted"/>
<dbReference type="EMBL" id="CP001684">
    <property type="protein sequence ID" value="ACV23477.1"/>
    <property type="molecule type" value="Genomic_DNA"/>
</dbReference>
<dbReference type="PANTHER" id="PTHR43267:SF1">
    <property type="entry name" value="TRNA THREONYLCARBAMOYLADENOSINE DEHYDRATASE"/>
    <property type="match status" value="1"/>
</dbReference>
<dbReference type="STRING" id="471855.Shel_24690"/>
<evidence type="ECO:0000313" key="3">
    <source>
        <dbReference type="Proteomes" id="UP000002026"/>
    </source>
</evidence>
<dbReference type="AlphaFoldDB" id="C7N2G9"/>
<dbReference type="Gene3D" id="3.40.50.720">
    <property type="entry name" value="NAD(P)-binding Rossmann-like Domain"/>
    <property type="match status" value="1"/>
</dbReference>
<dbReference type="eggNOG" id="COG0476">
    <property type="taxonomic scope" value="Bacteria"/>
</dbReference>
<dbReference type="GO" id="GO:0008641">
    <property type="term" value="F:ubiquitin-like modifier activating enzyme activity"/>
    <property type="evidence" value="ECO:0007669"/>
    <property type="project" value="InterPro"/>
</dbReference>
<organism evidence="2 3">
    <name type="scientific">Slackia heliotrinireducens (strain ATCC 29202 / DSM 20476 / NCTC 11029 / RHS 1)</name>
    <name type="common">Peptococcus heliotrinreducens</name>
    <dbReference type="NCBI Taxonomy" id="471855"/>
    <lineage>
        <taxon>Bacteria</taxon>
        <taxon>Bacillati</taxon>
        <taxon>Actinomycetota</taxon>
        <taxon>Coriobacteriia</taxon>
        <taxon>Eggerthellales</taxon>
        <taxon>Eggerthellaceae</taxon>
        <taxon>Slackia</taxon>
    </lineage>
</organism>
<dbReference type="HOGENOM" id="CLU_013325_10_4_11"/>